<evidence type="ECO:0000313" key="1">
    <source>
        <dbReference type="EMBL" id="KAK7352644.1"/>
    </source>
</evidence>
<protein>
    <submittedName>
        <fullName evidence="1">Uncharacterized protein</fullName>
    </submittedName>
</protein>
<reference evidence="1 2" key="1">
    <citation type="submission" date="2024-01" db="EMBL/GenBank/DDBJ databases">
        <title>The genomes of 5 underutilized Papilionoideae crops provide insights into root nodulation and disease resistanc.</title>
        <authorList>
            <person name="Jiang F."/>
        </authorList>
    </citation>
    <scope>NUCLEOTIDE SEQUENCE [LARGE SCALE GENOMIC DNA]</scope>
    <source>
        <strain evidence="1">JINMINGXINNONG_FW02</strain>
        <tissue evidence="1">Leaves</tissue>
    </source>
</reference>
<keyword evidence="2" id="KW-1185">Reference proteome</keyword>
<gene>
    <name evidence="1" type="ORF">VNO80_18068</name>
</gene>
<proteinExistence type="predicted"/>
<sequence>MELIPTREMNSDKRATICRSSHNTHMLEKHHMERIVLGDGNGFHSESNSSTIITIYIQSHLNEVQNPTFKN</sequence>
<comment type="caution">
    <text evidence="1">The sequence shown here is derived from an EMBL/GenBank/DDBJ whole genome shotgun (WGS) entry which is preliminary data.</text>
</comment>
<evidence type="ECO:0000313" key="2">
    <source>
        <dbReference type="Proteomes" id="UP001374584"/>
    </source>
</evidence>
<organism evidence="1 2">
    <name type="scientific">Phaseolus coccineus</name>
    <name type="common">Scarlet runner bean</name>
    <name type="synonym">Phaseolus multiflorus</name>
    <dbReference type="NCBI Taxonomy" id="3886"/>
    <lineage>
        <taxon>Eukaryota</taxon>
        <taxon>Viridiplantae</taxon>
        <taxon>Streptophyta</taxon>
        <taxon>Embryophyta</taxon>
        <taxon>Tracheophyta</taxon>
        <taxon>Spermatophyta</taxon>
        <taxon>Magnoliopsida</taxon>
        <taxon>eudicotyledons</taxon>
        <taxon>Gunneridae</taxon>
        <taxon>Pentapetalae</taxon>
        <taxon>rosids</taxon>
        <taxon>fabids</taxon>
        <taxon>Fabales</taxon>
        <taxon>Fabaceae</taxon>
        <taxon>Papilionoideae</taxon>
        <taxon>50 kb inversion clade</taxon>
        <taxon>NPAAA clade</taxon>
        <taxon>indigoferoid/millettioid clade</taxon>
        <taxon>Phaseoleae</taxon>
        <taxon>Phaseolus</taxon>
    </lineage>
</organism>
<accession>A0AAN9MGY7</accession>
<dbReference type="AlphaFoldDB" id="A0AAN9MGY7"/>
<dbReference type="Proteomes" id="UP001374584">
    <property type="component" value="Unassembled WGS sequence"/>
</dbReference>
<dbReference type="EMBL" id="JAYMYR010000007">
    <property type="protein sequence ID" value="KAK7352644.1"/>
    <property type="molecule type" value="Genomic_DNA"/>
</dbReference>
<name>A0AAN9MGY7_PHACN</name>